<name>A0AAD9PNS0_9APIC</name>
<dbReference type="RefSeq" id="XP_067804634.1">
    <property type="nucleotide sequence ID" value="XM_067945843.1"/>
</dbReference>
<sequence>MRRVYSILTLKRSMSFTYPVPRTLHEVAKVPLLKSRDPETIAKLWEAQFCNRNDVVTRTISHESFIQIAINAKHSPMFLVPLNKGHGKHFNLVAQFASSKNILFTSVDSVKVNGLEQSPPYYIVTLYDELSSSKNLVLVRGDITNPKDITKNDAKFIMGYILAFYTDFNLYQWVHQFNHNAREFDLEKFNQSTRKVMLGLQNA</sequence>
<dbReference type="EMBL" id="JALLKP010000142">
    <property type="protein sequence ID" value="KAK2194374.1"/>
    <property type="molecule type" value="Genomic_DNA"/>
</dbReference>
<evidence type="ECO:0000313" key="6">
    <source>
        <dbReference type="EMBL" id="KAK2197792.1"/>
    </source>
</evidence>
<evidence type="ECO:0000256" key="2">
    <source>
        <dbReference type="ARBA" id="ARBA00009116"/>
    </source>
</evidence>
<dbReference type="InterPro" id="IPR010591">
    <property type="entry name" value="ATP11"/>
</dbReference>
<evidence type="ECO:0000313" key="7">
    <source>
        <dbReference type="Proteomes" id="UP001214638"/>
    </source>
</evidence>
<dbReference type="KEGG" id="bdw:94335093"/>
<keyword evidence="4" id="KW-0496">Mitochondrion</keyword>
<dbReference type="PANTHER" id="PTHR13126:SF0">
    <property type="entry name" value="ATP SYNTHASE MITOCHONDRIAL F1 COMPLEX ASSEMBLY FACTOR 1"/>
    <property type="match status" value="1"/>
</dbReference>
<evidence type="ECO:0000256" key="3">
    <source>
        <dbReference type="ARBA" id="ARBA00022946"/>
    </source>
</evidence>
<dbReference type="GO" id="GO:0005739">
    <property type="term" value="C:mitochondrion"/>
    <property type="evidence" value="ECO:0007669"/>
    <property type="project" value="UniProtKB-SubCell"/>
</dbReference>
<dbReference type="AlphaFoldDB" id="A0AAD9PNS0"/>
<organism evidence="6 7">
    <name type="scientific">Babesia duncani</name>
    <dbReference type="NCBI Taxonomy" id="323732"/>
    <lineage>
        <taxon>Eukaryota</taxon>
        <taxon>Sar</taxon>
        <taxon>Alveolata</taxon>
        <taxon>Apicomplexa</taxon>
        <taxon>Aconoidasida</taxon>
        <taxon>Piroplasmida</taxon>
        <taxon>Babesiidae</taxon>
        <taxon>Babesia</taxon>
    </lineage>
</organism>
<reference evidence="6" key="1">
    <citation type="journal article" date="2023" name="Nat. Microbiol.">
        <title>Babesia duncani multi-omics identifies virulence factors and drug targets.</title>
        <authorList>
            <person name="Singh P."/>
            <person name="Lonardi S."/>
            <person name="Liang Q."/>
            <person name="Vydyam P."/>
            <person name="Khabirova E."/>
            <person name="Fang T."/>
            <person name="Gihaz S."/>
            <person name="Thekkiniath J."/>
            <person name="Munshi M."/>
            <person name="Abel S."/>
            <person name="Ciampossin L."/>
            <person name="Batugedara G."/>
            <person name="Gupta M."/>
            <person name="Lu X.M."/>
            <person name="Lenz T."/>
            <person name="Chakravarty S."/>
            <person name="Cornillot E."/>
            <person name="Hu Y."/>
            <person name="Ma W."/>
            <person name="Gonzalez L.M."/>
            <person name="Sanchez S."/>
            <person name="Estrada K."/>
            <person name="Sanchez-Flores A."/>
            <person name="Montero E."/>
            <person name="Harb O.S."/>
            <person name="Le Roch K.G."/>
            <person name="Mamoun C.B."/>
        </authorList>
    </citation>
    <scope>NUCLEOTIDE SEQUENCE</scope>
    <source>
        <strain evidence="6">WA1</strain>
    </source>
</reference>
<dbReference type="GO" id="GO:0033615">
    <property type="term" value="P:mitochondrial proton-transporting ATP synthase complex assembly"/>
    <property type="evidence" value="ECO:0007669"/>
    <property type="project" value="TreeGrafter"/>
</dbReference>
<dbReference type="Proteomes" id="UP001214638">
    <property type="component" value="Unassembled WGS sequence"/>
</dbReference>
<comment type="similarity">
    <text evidence="2">Belongs to the ATP11 family.</text>
</comment>
<keyword evidence="3" id="KW-0809">Transit peptide</keyword>
<keyword evidence="7" id="KW-1185">Reference proteome</keyword>
<comment type="subcellular location">
    <subcellularLocation>
        <location evidence="1">Mitochondrion</location>
    </subcellularLocation>
</comment>
<dbReference type="Pfam" id="PF06644">
    <property type="entry name" value="ATP11"/>
    <property type="match status" value="1"/>
</dbReference>
<dbReference type="PANTHER" id="PTHR13126">
    <property type="entry name" value="CHAPERONE ATP11"/>
    <property type="match status" value="1"/>
</dbReference>
<dbReference type="GeneID" id="94335093"/>
<accession>A0AAD9PNS0</accession>
<gene>
    <name evidence="6" type="ORF">BdWA1_000795</name>
    <name evidence="5" type="ORF">BdWA1_004163</name>
</gene>
<evidence type="ECO:0000256" key="1">
    <source>
        <dbReference type="ARBA" id="ARBA00004173"/>
    </source>
</evidence>
<proteinExistence type="inferred from homology"/>
<dbReference type="EMBL" id="JALLKP010000001">
    <property type="protein sequence ID" value="KAK2197792.1"/>
    <property type="molecule type" value="Genomic_DNA"/>
</dbReference>
<comment type="caution">
    <text evidence="6">The sequence shown here is derived from an EMBL/GenBank/DDBJ whole genome shotgun (WGS) entry which is preliminary data.</text>
</comment>
<protein>
    <submittedName>
        <fullName evidence="6">ATP11</fullName>
    </submittedName>
</protein>
<evidence type="ECO:0000256" key="4">
    <source>
        <dbReference type="ARBA" id="ARBA00023128"/>
    </source>
</evidence>
<evidence type="ECO:0000313" key="5">
    <source>
        <dbReference type="EMBL" id="KAK2194374.1"/>
    </source>
</evidence>